<dbReference type="RefSeq" id="XP_049836388.1">
    <property type="nucleotide sequence ID" value="XM_049980431.1"/>
</dbReference>
<dbReference type="GeneID" id="126281451"/>
<proteinExistence type="evidence at transcript level"/>
<dbReference type="PANTHER" id="PTHR20908">
    <property type="entry name" value="LD15586P"/>
    <property type="match status" value="1"/>
</dbReference>
<dbReference type="EMBL" id="MW962670">
    <property type="protein sequence ID" value="QVD39436.1"/>
    <property type="molecule type" value="mRNA"/>
</dbReference>
<reference evidence="2" key="1">
    <citation type="journal article" date="2021" name="J. Neurophysiol.">
        <title>Gene transcription changes in a locust model of noise-induced deafness.</title>
        <authorList>
            <person name="French A.S."/>
            <person name="Warren B."/>
        </authorList>
    </citation>
    <scope>NUCLEOTIDE SEQUENCE</scope>
</reference>
<dbReference type="AlphaFoldDB" id="A0A8E5JT80"/>
<dbReference type="OrthoDB" id="77878at2759"/>
<sequence length="326" mass="37382">MRLYRTALTVILKGTSAAGTTCVIDNNHANKFLLSAPNSALLLSFQRSYTTNELSKNLQLTSNDEVKIDKSFGFKIVSKPTNKPLVVLLPWLLAQQKHIMKYGRFYLDQGFDVLKVSLTPWQLLWPTKGSQLIAEDLLQFLHLNKFYQPLLLHGFSVGGYLWGEALVKIKQDMELYQPVVDRIAGHIWDSAADLTEMPVGFPKAVFPKNLVLQNAFEKYIRYHLKTFHQAATIHYIRSSQMFHTSIVRAPALLLFSKTDPIGCAESNLRVRDTWESVGMRVYTKCWDESPHVGHFRAHPQEYMAEIYAFLDKLNLVQNPERQKVQI</sequence>
<keyword evidence="2" id="KW-0472">Membrane</keyword>
<dbReference type="RefSeq" id="XP_049836384.1">
    <property type="nucleotide sequence ID" value="XM_049980427.1"/>
</dbReference>
<keyword evidence="1" id="KW-0732">Signal</keyword>
<feature type="chain" id="PRO_5034508497" evidence="1">
    <location>
        <begin position="18"/>
        <end position="326"/>
    </location>
</feature>
<evidence type="ECO:0000256" key="1">
    <source>
        <dbReference type="SAM" id="SignalP"/>
    </source>
</evidence>
<dbReference type="Pfam" id="PF05705">
    <property type="entry name" value="DUF829"/>
    <property type="match status" value="1"/>
</dbReference>
<feature type="signal peptide" evidence="1">
    <location>
        <begin position="1"/>
        <end position="17"/>
    </location>
</feature>
<dbReference type="GO" id="GO:0017171">
    <property type="term" value="F:serine hydrolase activity"/>
    <property type="evidence" value="ECO:0007669"/>
    <property type="project" value="TreeGrafter"/>
</dbReference>
<dbReference type="Gene3D" id="3.40.50.1820">
    <property type="entry name" value="alpha/beta hydrolase"/>
    <property type="match status" value="1"/>
</dbReference>
<name>A0A8E5JT80_SCHGR</name>
<keyword evidence="2" id="KW-0812">Transmembrane</keyword>
<organism evidence="2">
    <name type="scientific">Schistocerca gregaria</name>
    <name type="common">Desert locust</name>
    <name type="synonym">Gryllus gregarius</name>
    <dbReference type="NCBI Taxonomy" id="7010"/>
    <lineage>
        <taxon>Eukaryota</taxon>
        <taxon>Metazoa</taxon>
        <taxon>Ecdysozoa</taxon>
        <taxon>Arthropoda</taxon>
        <taxon>Hexapoda</taxon>
        <taxon>Insecta</taxon>
        <taxon>Pterygota</taxon>
        <taxon>Neoptera</taxon>
        <taxon>Polyneoptera</taxon>
        <taxon>Orthoptera</taxon>
        <taxon>Caelifera</taxon>
        <taxon>Acrididea</taxon>
        <taxon>Acridomorpha</taxon>
        <taxon>Acridoidea</taxon>
        <taxon>Acrididae</taxon>
        <taxon>Cyrtacanthacridinae</taxon>
        <taxon>Schistocerca</taxon>
    </lineage>
</organism>
<dbReference type="PANTHER" id="PTHR20908:SF1">
    <property type="entry name" value="LD15586P"/>
    <property type="match status" value="1"/>
</dbReference>
<dbReference type="KEGG" id="sgre:126281451"/>
<dbReference type="SUPFAM" id="SSF53474">
    <property type="entry name" value="alpha/beta-Hydrolases"/>
    <property type="match status" value="1"/>
</dbReference>
<protein>
    <submittedName>
        <fullName evidence="2">Transmembrane protein 53</fullName>
    </submittedName>
</protein>
<dbReference type="RefSeq" id="XP_049836383.1">
    <property type="nucleotide sequence ID" value="XM_049980426.1"/>
</dbReference>
<accession>A0A8E5JT80</accession>
<dbReference type="InterPro" id="IPR029058">
    <property type="entry name" value="AB_hydrolase_fold"/>
</dbReference>
<dbReference type="RefSeq" id="XP_049836385.1">
    <property type="nucleotide sequence ID" value="XM_049980428.1"/>
</dbReference>
<evidence type="ECO:0000313" key="2">
    <source>
        <dbReference type="EMBL" id="QVD39436.1"/>
    </source>
</evidence>
<dbReference type="RefSeq" id="XP_049836382.1">
    <property type="nucleotide sequence ID" value="XM_049980425.1"/>
</dbReference>
<dbReference type="RefSeq" id="XP_049836386.1">
    <property type="nucleotide sequence ID" value="XM_049980429.1"/>
</dbReference>
<dbReference type="InterPro" id="IPR008547">
    <property type="entry name" value="DUF829_TMEM53"/>
</dbReference>